<feature type="transmembrane region" description="Helical" evidence="1">
    <location>
        <begin position="58"/>
        <end position="82"/>
    </location>
</feature>
<keyword evidence="1" id="KW-0812">Transmembrane</keyword>
<proteinExistence type="predicted"/>
<keyword evidence="1" id="KW-0472">Membrane</keyword>
<reference evidence="3" key="1">
    <citation type="submission" date="2014-04" db="EMBL/GenBank/DDBJ databases">
        <title>Evolutionary Origins and Diversification of the Mycorrhizal Mutualists.</title>
        <authorList>
            <consortium name="DOE Joint Genome Institute"/>
            <consortium name="Mycorrhizal Genomics Consortium"/>
            <person name="Kohler A."/>
            <person name="Kuo A."/>
            <person name="Nagy L.G."/>
            <person name="Floudas D."/>
            <person name="Copeland A."/>
            <person name="Barry K.W."/>
            <person name="Cichocki N."/>
            <person name="Veneault-Fourrey C."/>
            <person name="LaButti K."/>
            <person name="Lindquist E.A."/>
            <person name="Lipzen A."/>
            <person name="Lundell T."/>
            <person name="Morin E."/>
            <person name="Murat C."/>
            <person name="Riley R."/>
            <person name="Ohm R."/>
            <person name="Sun H."/>
            <person name="Tunlid A."/>
            <person name="Henrissat B."/>
            <person name="Grigoriev I.V."/>
            <person name="Hibbett D.S."/>
            <person name="Martin F."/>
        </authorList>
    </citation>
    <scope>NUCLEOTIDE SEQUENCE [LARGE SCALE GENOMIC DNA]</scope>
    <source>
        <strain evidence="3">FD-334 SS-4</strain>
    </source>
</reference>
<keyword evidence="3" id="KW-1185">Reference proteome</keyword>
<name>A0A0D2MC41_HYPSF</name>
<dbReference type="AlphaFoldDB" id="A0A0D2MC41"/>
<evidence type="ECO:0000256" key="1">
    <source>
        <dbReference type="SAM" id="Phobius"/>
    </source>
</evidence>
<dbReference type="Proteomes" id="UP000054270">
    <property type="component" value="Unassembled WGS sequence"/>
</dbReference>
<gene>
    <name evidence="2" type="ORF">HYPSUDRAFT_764849</name>
</gene>
<protein>
    <submittedName>
        <fullName evidence="2">Uncharacterized protein</fullName>
    </submittedName>
</protein>
<sequence length="85" mass="9490">MFLVPSRPVLFSSDRTPSTHPYPSFTDALATLRRSISIANTNPPASTLLLLPRSCHDFMTLIFISTSNFSVFAALLFLCSYLDIY</sequence>
<dbReference type="EMBL" id="KN817562">
    <property type="protein sequence ID" value="KJA21003.1"/>
    <property type="molecule type" value="Genomic_DNA"/>
</dbReference>
<keyword evidence="1" id="KW-1133">Transmembrane helix</keyword>
<evidence type="ECO:0000313" key="2">
    <source>
        <dbReference type="EMBL" id="KJA21003.1"/>
    </source>
</evidence>
<accession>A0A0D2MC41</accession>
<organism evidence="2 3">
    <name type="scientific">Hypholoma sublateritium (strain FD-334 SS-4)</name>
    <dbReference type="NCBI Taxonomy" id="945553"/>
    <lineage>
        <taxon>Eukaryota</taxon>
        <taxon>Fungi</taxon>
        <taxon>Dikarya</taxon>
        <taxon>Basidiomycota</taxon>
        <taxon>Agaricomycotina</taxon>
        <taxon>Agaricomycetes</taxon>
        <taxon>Agaricomycetidae</taxon>
        <taxon>Agaricales</taxon>
        <taxon>Agaricineae</taxon>
        <taxon>Strophariaceae</taxon>
        <taxon>Hypholoma</taxon>
    </lineage>
</organism>
<evidence type="ECO:0000313" key="3">
    <source>
        <dbReference type="Proteomes" id="UP000054270"/>
    </source>
</evidence>